<feature type="signal peptide" evidence="1">
    <location>
        <begin position="1"/>
        <end position="19"/>
    </location>
</feature>
<protein>
    <submittedName>
        <fullName evidence="2">Uncharacterized protein</fullName>
    </submittedName>
</protein>
<dbReference type="RefSeq" id="WP_107284444.1">
    <property type="nucleotide sequence ID" value="NZ_PYMC01000013.1"/>
</dbReference>
<keyword evidence="1" id="KW-0732">Signal</keyword>
<dbReference type="OrthoDB" id="5904741at2"/>
<sequence>MKLPAVILSFVLLPGTVLASTGSCYSDKYHQYVDASLSWYQSLVDLAVQKDEGLKDVGEWFLEGRKHHFELNREAVDWYLDNDKSRLDLSQSVESWLQLTQNDVKKLSQQQNDLGVYAKKAFEDRQSKPHAKNYELRSAFAELLTHPGNIDKPLSAYNEKMTKVADIECK</sequence>
<organism evidence="2 3">
    <name type="scientific">Photobacterium lipolyticum</name>
    <dbReference type="NCBI Taxonomy" id="266810"/>
    <lineage>
        <taxon>Bacteria</taxon>
        <taxon>Pseudomonadati</taxon>
        <taxon>Pseudomonadota</taxon>
        <taxon>Gammaproteobacteria</taxon>
        <taxon>Vibrionales</taxon>
        <taxon>Vibrionaceae</taxon>
        <taxon>Photobacterium</taxon>
    </lineage>
</organism>
<proteinExistence type="predicted"/>
<evidence type="ECO:0000256" key="1">
    <source>
        <dbReference type="SAM" id="SignalP"/>
    </source>
</evidence>
<feature type="chain" id="PRO_5015479766" evidence="1">
    <location>
        <begin position="20"/>
        <end position="170"/>
    </location>
</feature>
<comment type="caution">
    <text evidence="2">The sequence shown here is derived from an EMBL/GenBank/DDBJ whole genome shotgun (WGS) entry which is preliminary data.</text>
</comment>
<evidence type="ECO:0000313" key="2">
    <source>
        <dbReference type="EMBL" id="PSW03752.1"/>
    </source>
</evidence>
<dbReference type="EMBL" id="PYMC01000013">
    <property type="protein sequence ID" value="PSW03752.1"/>
    <property type="molecule type" value="Genomic_DNA"/>
</dbReference>
<accession>A0A2T3MV90</accession>
<keyword evidence="3" id="KW-1185">Reference proteome</keyword>
<dbReference type="Proteomes" id="UP000240904">
    <property type="component" value="Unassembled WGS sequence"/>
</dbReference>
<dbReference type="AlphaFoldDB" id="A0A2T3MV90"/>
<evidence type="ECO:0000313" key="3">
    <source>
        <dbReference type="Proteomes" id="UP000240904"/>
    </source>
</evidence>
<reference evidence="2 3" key="1">
    <citation type="submission" date="2018-03" db="EMBL/GenBank/DDBJ databases">
        <title>Whole genome sequencing of Histamine producing bacteria.</title>
        <authorList>
            <person name="Butler K."/>
        </authorList>
    </citation>
    <scope>NUCLEOTIDE SEQUENCE [LARGE SCALE GENOMIC DNA]</scope>
    <source>
        <strain evidence="2 3">DSM 16190</strain>
    </source>
</reference>
<name>A0A2T3MV90_9GAMM</name>
<dbReference type="PROSITE" id="PS51257">
    <property type="entry name" value="PROKAR_LIPOPROTEIN"/>
    <property type="match status" value="1"/>
</dbReference>
<gene>
    <name evidence="2" type="ORF">C9I89_16615</name>
</gene>